<keyword evidence="2" id="KW-0560">Oxidoreductase</keyword>
<dbReference type="SUPFAM" id="SSF51735">
    <property type="entry name" value="NAD(P)-binding Rossmann-fold domains"/>
    <property type="match status" value="1"/>
</dbReference>
<dbReference type="InterPro" id="IPR036291">
    <property type="entry name" value="NAD(P)-bd_dom_sf"/>
</dbReference>
<dbReference type="RefSeq" id="WP_084755503.1">
    <property type="nucleotide sequence ID" value="NZ_CALGVN010000050.1"/>
</dbReference>
<dbReference type="Proteomes" id="UP000184363">
    <property type="component" value="Unassembled WGS sequence"/>
</dbReference>
<dbReference type="Gene3D" id="3.40.50.720">
    <property type="entry name" value="NAD(P)-binding Rossmann-like Domain"/>
    <property type="match status" value="1"/>
</dbReference>
<evidence type="ECO:0000313" key="3">
    <source>
        <dbReference type="EMBL" id="SHL06343.1"/>
    </source>
</evidence>
<dbReference type="PRINTS" id="PR00080">
    <property type="entry name" value="SDRFAMILY"/>
</dbReference>
<proteinExistence type="inferred from homology"/>
<dbReference type="GO" id="GO:0016491">
    <property type="term" value="F:oxidoreductase activity"/>
    <property type="evidence" value="ECO:0007669"/>
    <property type="project" value="UniProtKB-KW"/>
</dbReference>
<gene>
    <name evidence="3" type="ORF">SAMN05443637_11748</name>
</gene>
<dbReference type="AlphaFoldDB" id="A0A1M6XKA1"/>
<evidence type="ECO:0000256" key="1">
    <source>
        <dbReference type="ARBA" id="ARBA00006484"/>
    </source>
</evidence>
<dbReference type="InterPro" id="IPR002347">
    <property type="entry name" value="SDR_fam"/>
</dbReference>
<dbReference type="FunFam" id="3.40.50.720:FF:000084">
    <property type="entry name" value="Short-chain dehydrogenase reductase"/>
    <property type="match status" value="1"/>
</dbReference>
<evidence type="ECO:0000256" key="2">
    <source>
        <dbReference type="ARBA" id="ARBA00023002"/>
    </source>
</evidence>
<dbReference type="PANTHER" id="PTHR24321:SF14">
    <property type="entry name" value="SHORT-CHAIN TYPE DEHYDROGENASE_REDUCTASE BLR2146-RELATED"/>
    <property type="match status" value="1"/>
</dbReference>
<evidence type="ECO:0000313" key="4">
    <source>
        <dbReference type="Proteomes" id="UP000184363"/>
    </source>
</evidence>
<comment type="similarity">
    <text evidence="1">Belongs to the short-chain dehydrogenases/reductases (SDR) family.</text>
</comment>
<dbReference type="NCBIfam" id="NF005559">
    <property type="entry name" value="PRK07231.1"/>
    <property type="match status" value="1"/>
</dbReference>
<sequence>MTTTVVRDRFVGKSVIVTGAASGIGRETARRFAREGARVTVADIDERGGAETVALIEAEGGTARFAATDVTDPDAVQAMVDGAVAAYGRLHVLHNNAYWAPLGRSVVDTSMQEWDRAIATTLTSVFLGCKAAIPHMVEAGGGTIVNTASTSGLAATPTFAAYIAAKGGVVALTRSVAFDFGRQGIRCNAVAPGLIKGTAATEPVFADPERLAFLNSKLVMGRPGEPTDIANAVLFLASDESAFMTGQTMVVDGGRLIS</sequence>
<dbReference type="EMBL" id="FRAP01000017">
    <property type="protein sequence ID" value="SHL06343.1"/>
    <property type="molecule type" value="Genomic_DNA"/>
</dbReference>
<dbReference type="Pfam" id="PF13561">
    <property type="entry name" value="adh_short_C2"/>
    <property type="match status" value="1"/>
</dbReference>
<dbReference type="STRING" id="1848.SAMN05443637_11748"/>
<keyword evidence="4" id="KW-1185">Reference proteome</keyword>
<accession>A0A1M6XKA1</accession>
<organism evidence="3 4">
    <name type="scientific">Pseudonocardia thermophila</name>
    <dbReference type="NCBI Taxonomy" id="1848"/>
    <lineage>
        <taxon>Bacteria</taxon>
        <taxon>Bacillati</taxon>
        <taxon>Actinomycetota</taxon>
        <taxon>Actinomycetes</taxon>
        <taxon>Pseudonocardiales</taxon>
        <taxon>Pseudonocardiaceae</taxon>
        <taxon>Pseudonocardia</taxon>
    </lineage>
</organism>
<name>A0A1M6XKA1_PSETH</name>
<reference evidence="3 4" key="1">
    <citation type="submission" date="2016-11" db="EMBL/GenBank/DDBJ databases">
        <authorList>
            <person name="Jaros S."/>
            <person name="Januszkiewicz K."/>
            <person name="Wedrychowicz H."/>
        </authorList>
    </citation>
    <scope>NUCLEOTIDE SEQUENCE [LARGE SCALE GENOMIC DNA]</scope>
    <source>
        <strain evidence="3 4">DSM 43832</strain>
    </source>
</reference>
<dbReference type="PRINTS" id="PR00081">
    <property type="entry name" value="GDHRDH"/>
</dbReference>
<dbReference type="CDD" id="cd05233">
    <property type="entry name" value="SDR_c"/>
    <property type="match status" value="1"/>
</dbReference>
<dbReference type="PANTHER" id="PTHR24321">
    <property type="entry name" value="DEHYDROGENASES, SHORT CHAIN"/>
    <property type="match status" value="1"/>
</dbReference>
<protein>
    <submittedName>
        <fullName evidence="3">NAD(P)-dependent dehydrogenase, short-chain alcohol dehydrogenase family</fullName>
    </submittedName>
</protein>